<sequence length="93" mass="11041">MPFYTFECIQCGIYDEWHKSTASYNEEAKCPSCYQERKRVFLPPNLLFTSQALRKRVDSGMEPKIVKKENIGGKPRHHHKHSQQPKRPWQISH</sequence>
<evidence type="ECO:0000313" key="4">
    <source>
        <dbReference type="Proteomes" id="UP000031938"/>
    </source>
</evidence>
<gene>
    <name evidence="3" type="ORF">KP78_12300</name>
</gene>
<evidence type="ECO:0000313" key="3">
    <source>
        <dbReference type="EMBL" id="KIL49762.1"/>
    </source>
</evidence>
<evidence type="ECO:0000256" key="1">
    <source>
        <dbReference type="SAM" id="MobiDB-lite"/>
    </source>
</evidence>
<reference evidence="3 4" key="1">
    <citation type="submission" date="2015-01" db="EMBL/GenBank/DDBJ databases">
        <title>Genome sequencing of Jeotgalibacillus soli.</title>
        <authorList>
            <person name="Goh K.M."/>
            <person name="Chan K.-G."/>
            <person name="Yaakop A.S."/>
            <person name="Ee R."/>
            <person name="Gan H.M."/>
            <person name="Chan C.S."/>
        </authorList>
    </citation>
    <scope>NUCLEOTIDE SEQUENCE [LARGE SCALE GENOMIC DNA]</scope>
    <source>
        <strain evidence="3 4">P9</strain>
    </source>
</reference>
<dbReference type="EMBL" id="JXRP01000009">
    <property type="protein sequence ID" value="KIL49762.1"/>
    <property type="molecule type" value="Genomic_DNA"/>
</dbReference>
<dbReference type="OrthoDB" id="9813321at2"/>
<dbReference type="PATRIC" id="fig|889306.3.peg.1237"/>
<feature type="compositionally biased region" description="Basic residues" evidence="1">
    <location>
        <begin position="74"/>
        <end position="84"/>
    </location>
</feature>
<dbReference type="InterPro" id="IPR013429">
    <property type="entry name" value="Regulatory_FmdB_Zinc_ribbon"/>
</dbReference>
<dbReference type="STRING" id="889306.KP78_12300"/>
<feature type="region of interest" description="Disordered" evidence="1">
    <location>
        <begin position="59"/>
        <end position="93"/>
    </location>
</feature>
<dbReference type="SMART" id="SM00834">
    <property type="entry name" value="CxxC_CXXC_SSSS"/>
    <property type="match status" value="1"/>
</dbReference>
<protein>
    <recommendedName>
        <fullName evidence="2">Putative regulatory protein FmdB zinc ribbon domain-containing protein</fullName>
    </recommendedName>
</protein>
<proteinExistence type="predicted"/>
<dbReference type="NCBIfam" id="TIGR02605">
    <property type="entry name" value="CxxC_CxxC_SSSS"/>
    <property type="match status" value="1"/>
</dbReference>
<organism evidence="3 4">
    <name type="scientific">Jeotgalibacillus soli</name>
    <dbReference type="NCBI Taxonomy" id="889306"/>
    <lineage>
        <taxon>Bacteria</taxon>
        <taxon>Bacillati</taxon>
        <taxon>Bacillota</taxon>
        <taxon>Bacilli</taxon>
        <taxon>Bacillales</taxon>
        <taxon>Caryophanaceae</taxon>
        <taxon>Jeotgalibacillus</taxon>
    </lineage>
</organism>
<feature type="compositionally biased region" description="Basic and acidic residues" evidence="1">
    <location>
        <begin position="59"/>
        <end position="71"/>
    </location>
</feature>
<keyword evidence="4" id="KW-1185">Reference proteome</keyword>
<dbReference type="AlphaFoldDB" id="A0A0C2VLG7"/>
<name>A0A0C2VLG7_9BACL</name>
<evidence type="ECO:0000259" key="2">
    <source>
        <dbReference type="SMART" id="SM00834"/>
    </source>
</evidence>
<dbReference type="Proteomes" id="UP000031938">
    <property type="component" value="Unassembled WGS sequence"/>
</dbReference>
<feature type="domain" description="Putative regulatory protein FmdB zinc ribbon" evidence="2">
    <location>
        <begin position="1"/>
        <end position="42"/>
    </location>
</feature>
<accession>A0A0C2VLG7</accession>
<comment type="caution">
    <text evidence="3">The sequence shown here is derived from an EMBL/GenBank/DDBJ whole genome shotgun (WGS) entry which is preliminary data.</text>
</comment>
<dbReference type="RefSeq" id="WP_041086987.1">
    <property type="nucleotide sequence ID" value="NZ_JXRP01000009.1"/>
</dbReference>